<gene>
    <name evidence="2" type="ORF">GGR06_003086</name>
</gene>
<dbReference type="AlphaFoldDB" id="A0A840D724"/>
<organism evidence="2 3">
    <name type="scientific">Bacteroides reticulotermitis</name>
    <dbReference type="NCBI Taxonomy" id="1133319"/>
    <lineage>
        <taxon>Bacteria</taxon>
        <taxon>Pseudomonadati</taxon>
        <taxon>Bacteroidota</taxon>
        <taxon>Bacteroidia</taxon>
        <taxon>Bacteroidales</taxon>
        <taxon>Bacteroidaceae</taxon>
        <taxon>Bacteroides</taxon>
    </lineage>
</organism>
<dbReference type="EMBL" id="JACIER010000014">
    <property type="protein sequence ID" value="MBB4045274.1"/>
    <property type="molecule type" value="Genomic_DNA"/>
</dbReference>
<dbReference type="PANTHER" id="PTHR33678:SF1">
    <property type="entry name" value="BLL1576 PROTEIN"/>
    <property type="match status" value="1"/>
</dbReference>
<dbReference type="Pfam" id="PF03050">
    <property type="entry name" value="DDE_Tnp_IS66"/>
    <property type="match status" value="1"/>
</dbReference>
<dbReference type="Proteomes" id="UP000560658">
    <property type="component" value="Unassembled WGS sequence"/>
</dbReference>
<reference evidence="2" key="1">
    <citation type="submission" date="2020-08" db="EMBL/GenBank/DDBJ databases">
        <title>Genomic Encyclopedia of Type Strains, Phase IV (KMG-IV): sequencing the most valuable type-strain genomes for metagenomic binning, comparative biology and taxonomic classification.</title>
        <authorList>
            <person name="Goeker M."/>
        </authorList>
    </citation>
    <scope>NUCLEOTIDE SEQUENCE [LARGE SCALE GENOMIC DNA]</scope>
    <source>
        <strain evidence="2">DSM 105720</strain>
    </source>
</reference>
<keyword evidence="3" id="KW-1185">Reference proteome</keyword>
<dbReference type="InterPro" id="IPR004291">
    <property type="entry name" value="Transposase_IS66_central"/>
</dbReference>
<feature type="domain" description="Transposase IS66 central" evidence="1">
    <location>
        <begin position="29"/>
        <end position="103"/>
    </location>
</feature>
<evidence type="ECO:0000313" key="2">
    <source>
        <dbReference type="EMBL" id="MBB4045274.1"/>
    </source>
</evidence>
<protein>
    <recommendedName>
        <fullName evidence="1">Transposase IS66 central domain-containing protein</fullName>
    </recommendedName>
</protein>
<dbReference type="InterPro" id="IPR052344">
    <property type="entry name" value="Transposase-related"/>
</dbReference>
<proteinExistence type="predicted"/>
<dbReference type="PANTHER" id="PTHR33678">
    <property type="entry name" value="BLL1576 PROTEIN"/>
    <property type="match status" value="1"/>
</dbReference>
<accession>A0A840D724</accession>
<sequence>MMNRVPNTLSNKSSSFTMWKGKTDDTNLSHEARAELRSRLAYPTLVRFEKWLIAEYPKVVKTSPIGKAIKYVYQRFDKLSRYHLDGRYRPDNNLAGNSIRPIAEDAATICSVATMTLRKTPLLSTRLWVAVKPLE</sequence>
<comment type="caution">
    <text evidence="2">The sequence shown here is derived from an EMBL/GenBank/DDBJ whole genome shotgun (WGS) entry which is preliminary data.</text>
</comment>
<dbReference type="RefSeq" id="WP_394354203.1">
    <property type="nucleotide sequence ID" value="NZ_JACIER010000014.1"/>
</dbReference>
<evidence type="ECO:0000313" key="3">
    <source>
        <dbReference type="Proteomes" id="UP000560658"/>
    </source>
</evidence>
<name>A0A840D724_9BACE</name>
<evidence type="ECO:0000259" key="1">
    <source>
        <dbReference type="Pfam" id="PF03050"/>
    </source>
</evidence>